<organism evidence="1 2">
    <name type="scientific">Melia azedarach</name>
    <name type="common">Chinaberry tree</name>
    <dbReference type="NCBI Taxonomy" id="155640"/>
    <lineage>
        <taxon>Eukaryota</taxon>
        <taxon>Viridiplantae</taxon>
        <taxon>Streptophyta</taxon>
        <taxon>Embryophyta</taxon>
        <taxon>Tracheophyta</taxon>
        <taxon>Spermatophyta</taxon>
        <taxon>Magnoliopsida</taxon>
        <taxon>eudicotyledons</taxon>
        <taxon>Gunneridae</taxon>
        <taxon>Pentapetalae</taxon>
        <taxon>rosids</taxon>
        <taxon>malvids</taxon>
        <taxon>Sapindales</taxon>
        <taxon>Meliaceae</taxon>
        <taxon>Melia</taxon>
    </lineage>
</organism>
<accession>A0ACC1XTS2</accession>
<comment type="caution">
    <text evidence="1">The sequence shown here is derived from an EMBL/GenBank/DDBJ whole genome shotgun (WGS) entry which is preliminary data.</text>
</comment>
<gene>
    <name evidence="1" type="ORF">OWV82_015755</name>
</gene>
<sequence>MKSLLFALSFLLFASAASAATDPVVDFHGEPLRTDTSYYIVSAIIGAGGGGLNLAAGRNKTCPLDVIQERSDLKEGRPLTFSPANSNDHLVYCSTDLNIQFTTSPLTCNEPSVWRVDNYDESTGKWYISTNGVKGNPGAQTLRNWFKFEKIGEESMFYRIVYCPTVCESCVHLCSDVSRYSSEDGVRRLALSEDQFPITFVKAGEDLRLIRQKWMLQ</sequence>
<evidence type="ECO:0000313" key="2">
    <source>
        <dbReference type="Proteomes" id="UP001164539"/>
    </source>
</evidence>
<evidence type="ECO:0000313" key="1">
    <source>
        <dbReference type="EMBL" id="KAJ4713700.1"/>
    </source>
</evidence>
<name>A0ACC1XTS2_MELAZ</name>
<proteinExistence type="predicted"/>
<dbReference type="EMBL" id="CM051401">
    <property type="protein sequence ID" value="KAJ4713700.1"/>
    <property type="molecule type" value="Genomic_DNA"/>
</dbReference>
<reference evidence="1 2" key="1">
    <citation type="journal article" date="2023" name="Science">
        <title>Complex scaffold remodeling in plant triterpene biosynthesis.</title>
        <authorList>
            <person name="De La Pena R."/>
            <person name="Hodgson H."/>
            <person name="Liu J.C."/>
            <person name="Stephenson M.J."/>
            <person name="Martin A.C."/>
            <person name="Owen C."/>
            <person name="Harkess A."/>
            <person name="Leebens-Mack J."/>
            <person name="Jimenez L.E."/>
            <person name="Osbourn A."/>
            <person name="Sattely E.S."/>
        </authorList>
    </citation>
    <scope>NUCLEOTIDE SEQUENCE [LARGE SCALE GENOMIC DNA]</scope>
    <source>
        <strain evidence="2">cv. JPN11</strain>
        <tissue evidence="1">Leaf</tissue>
    </source>
</reference>
<protein>
    <submittedName>
        <fullName evidence="1">Kunitz trypsin inhibitor</fullName>
    </submittedName>
</protein>
<keyword evidence="2" id="KW-1185">Reference proteome</keyword>
<dbReference type="Proteomes" id="UP001164539">
    <property type="component" value="Chromosome 8"/>
</dbReference>